<evidence type="ECO:0000256" key="5">
    <source>
        <dbReference type="ARBA" id="ARBA00022989"/>
    </source>
</evidence>
<dbReference type="NCBIfam" id="TIGR00813">
    <property type="entry name" value="sss"/>
    <property type="match status" value="1"/>
</dbReference>
<keyword evidence="3" id="KW-0813">Transport</keyword>
<feature type="compositionally biased region" description="Basic and acidic residues" evidence="8">
    <location>
        <begin position="538"/>
        <end position="550"/>
    </location>
</feature>
<comment type="similarity">
    <text evidence="2 7">Belongs to the sodium:solute symporter (SSF) (TC 2.A.21) family.</text>
</comment>
<feature type="transmembrane region" description="Helical" evidence="9">
    <location>
        <begin position="255"/>
        <end position="271"/>
    </location>
</feature>
<dbReference type="EMBL" id="KL197725">
    <property type="protein sequence ID" value="KDQ55520.1"/>
    <property type="molecule type" value="Genomic_DNA"/>
</dbReference>
<dbReference type="GO" id="GO:0015606">
    <property type="term" value="F:spermidine transmembrane transporter activity"/>
    <property type="evidence" value="ECO:0007669"/>
    <property type="project" value="UniProtKB-ARBA"/>
</dbReference>
<dbReference type="CDD" id="cd11476">
    <property type="entry name" value="SLC5sbd_DUR3"/>
    <property type="match status" value="1"/>
</dbReference>
<accession>A0A067PNY0</accession>
<evidence type="ECO:0000256" key="6">
    <source>
        <dbReference type="ARBA" id="ARBA00023136"/>
    </source>
</evidence>
<feature type="region of interest" description="Disordered" evidence="8">
    <location>
        <begin position="530"/>
        <end position="563"/>
    </location>
</feature>
<dbReference type="Proteomes" id="UP000027265">
    <property type="component" value="Unassembled WGS sequence"/>
</dbReference>
<keyword evidence="5 9" id="KW-1133">Transmembrane helix</keyword>
<feature type="transmembrane region" description="Helical" evidence="9">
    <location>
        <begin position="12"/>
        <end position="38"/>
    </location>
</feature>
<gene>
    <name evidence="10" type="ORF">JAAARDRAFT_79886</name>
</gene>
<feature type="transmembrane region" description="Helical" evidence="9">
    <location>
        <begin position="166"/>
        <end position="184"/>
    </location>
</feature>
<sequence length="665" mass="70204">MSASQPILPQGAGYGVVVGIGLFFSAFMVGLTAIQARYTGFSPKNSEEFSSASRSVKPGLIASGIVSAWTWAATLLQSSAVAYKYGISGPWWYGAGATVQVLLFAQLAAKLKLNAPRAHTWLEIVGVRWGTTAHLVFMFFGLATNIIVSSMLILGGSATVTDLSGMNTIAACFLIPLGVSIYVMVGGMRSTLLCDYTHTTVLFAIILTFVFTVYASSPKIGSISKMHDLLTAAAAANPVPGNAHGSYLTMRSKNGLIFGVINVIGNFATVFQDQAYWQRAIASKPATCVKAYLLGGLAWFAIPFTLATTLGLAAVALRGDPDMAVLSPADVSAGLPAAAAAAALLHKSGAAILLVLLFLAVTSATSAELIAVSSILTYDIYKKYINPKATEAQILRVSHLMVALFALVMGLAGTIFFYIGVSMGWLYTFMGVILGSAVVPIALCISWRKANKWGCILGSIVGFAAGIIAWLVTTSTLNGAMINVDTTGGDYEMLAGNLASIGVGGLVAYISSVVWPDDYDFESTRAINALPHESTPTPEEHDLDEEKKGVASDVQSVSPTTEDTDLDPAALKKAFNFAAWSSVILALIMLIIIPLPLFFAQTIYGVGSLSVWVIVGILWTFLSTFTVVLYPLYESRVAIIQIGRGMVKDIFNPGSGKYVATTGST</sequence>
<dbReference type="InterPro" id="IPR031155">
    <property type="entry name" value="DUR"/>
</dbReference>
<evidence type="ECO:0000256" key="4">
    <source>
        <dbReference type="ARBA" id="ARBA00022692"/>
    </source>
</evidence>
<feature type="transmembrane region" description="Helical" evidence="9">
    <location>
        <begin position="577"/>
        <end position="599"/>
    </location>
</feature>
<keyword evidence="11" id="KW-1185">Reference proteome</keyword>
<protein>
    <recommendedName>
        <fullName evidence="12">Urea transporter</fullName>
    </recommendedName>
</protein>
<feature type="transmembrane region" description="Helical" evidence="9">
    <location>
        <begin position="611"/>
        <end position="633"/>
    </location>
</feature>
<organism evidence="10 11">
    <name type="scientific">Jaapia argillacea MUCL 33604</name>
    <dbReference type="NCBI Taxonomy" id="933084"/>
    <lineage>
        <taxon>Eukaryota</taxon>
        <taxon>Fungi</taxon>
        <taxon>Dikarya</taxon>
        <taxon>Basidiomycota</taxon>
        <taxon>Agaricomycotina</taxon>
        <taxon>Agaricomycetes</taxon>
        <taxon>Agaricomycetidae</taxon>
        <taxon>Jaapiales</taxon>
        <taxon>Jaapiaceae</taxon>
        <taxon>Jaapia</taxon>
    </lineage>
</organism>
<reference evidence="11" key="1">
    <citation type="journal article" date="2014" name="Proc. Natl. Acad. Sci. U.S.A.">
        <title>Extensive sampling of basidiomycete genomes demonstrates inadequacy of the white-rot/brown-rot paradigm for wood decay fungi.</title>
        <authorList>
            <person name="Riley R."/>
            <person name="Salamov A.A."/>
            <person name="Brown D.W."/>
            <person name="Nagy L.G."/>
            <person name="Floudas D."/>
            <person name="Held B.W."/>
            <person name="Levasseur A."/>
            <person name="Lombard V."/>
            <person name="Morin E."/>
            <person name="Otillar R."/>
            <person name="Lindquist E.A."/>
            <person name="Sun H."/>
            <person name="LaButti K.M."/>
            <person name="Schmutz J."/>
            <person name="Jabbour D."/>
            <person name="Luo H."/>
            <person name="Baker S.E."/>
            <person name="Pisabarro A.G."/>
            <person name="Walton J.D."/>
            <person name="Blanchette R.A."/>
            <person name="Henrissat B."/>
            <person name="Martin F."/>
            <person name="Cullen D."/>
            <person name="Hibbett D.S."/>
            <person name="Grigoriev I.V."/>
        </authorList>
    </citation>
    <scope>NUCLEOTIDE SEQUENCE [LARGE SCALE GENOMIC DNA]</scope>
    <source>
        <strain evidence="11">MUCL 33604</strain>
    </source>
</reference>
<dbReference type="STRING" id="933084.A0A067PNY0"/>
<feature type="transmembrane region" description="Helical" evidence="9">
    <location>
        <begin position="291"/>
        <end position="317"/>
    </location>
</feature>
<dbReference type="PANTHER" id="PTHR46154">
    <property type="match status" value="1"/>
</dbReference>
<keyword evidence="4 9" id="KW-0812">Transmembrane</keyword>
<comment type="subcellular location">
    <subcellularLocation>
        <location evidence="1">Membrane</location>
        <topology evidence="1">Multi-pass membrane protein</topology>
    </subcellularLocation>
</comment>
<feature type="transmembrane region" description="Helical" evidence="9">
    <location>
        <begin position="129"/>
        <end position="154"/>
    </location>
</feature>
<dbReference type="FunFam" id="1.20.1730.10:FF:000006">
    <property type="entry name" value="Urea active transporter"/>
    <property type="match status" value="1"/>
</dbReference>
<dbReference type="InParanoid" id="A0A067PNY0"/>
<dbReference type="InterPro" id="IPR038377">
    <property type="entry name" value="Na/Glc_symporter_sf"/>
</dbReference>
<evidence type="ECO:0008006" key="12">
    <source>
        <dbReference type="Google" id="ProtNLM"/>
    </source>
</evidence>
<feature type="transmembrane region" description="Helical" evidence="9">
    <location>
        <begin position="493"/>
        <end position="515"/>
    </location>
</feature>
<proteinExistence type="inferred from homology"/>
<feature type="transmembrane region" description="Helical" evidence="9">
    <location>
        <begin position="196"/>
        <end position="216"/>
    </location>
</feature>
<dbReference type="PANTHER" id="PTHR46154:SF2">
    <property type="entry name" value="SOLUTE SYMPORTER FAMILY TRANSPORTER (AFU_ORTHOLOGUE AFUA_6G03200)"/>
    <property type="match status" value="1"/>
</dbReference>
<feature type="transmembrane region" description="Helical" evidence="9">
    <location>
        <begin position="90"/>
        <end position="109"/>
    </location>
</feature>
<name>A0A067PNY0_9AGAM</name>
<dbReference type="PROSITE" id="PS50283">
    <property type="entry name" value="NA_SOLUT_SYMP_3"/>
    <property type="match status" value="1"/>
</dbReference>
<evidence type="ECO:0000256" key="7">
    <source>
        <dbReference type="RuleBase" id="RU362091"/>
    </source>
</evidence>
<feature type="transmembrane region" description="Helical" evidence="9">
    <location>
        <begin position="397"/>
        <end position="419"/>
    </location>
</feature>
<dbReference type="InterPro" id="IPR001734">
    <property type="entry name" value="Na/solute_symporter"/>
</dbReference>
<evidence type="ECO:0000313" key="10">
    <source>
        <dbReference type="EMBL" id="KDQ55520.1"/>
    </source>
</evidence>
<feature type="transmembrane region" description="Helical" evidence="9">
    <location>
        <begin position="351"/>
        <end position="376"/>
    </location>
</feature>
<evidence type="ECO:0000256" key="9">
    <source>
        <dbReference type="SAM" id="Phobius"/>
    </source>
</evidence>
<dbReference type="GO" id="GO:0005886">
    <property type="term" value="C:plasma membrane"/>
    <property type="evidence" value="ECO:0007669"/>
    <property type="project" value="TreeGrafter"/>
</dbReference>
<feature type="transmembrane region" description="Helical" evidence="9">
    <location>
        <begin position="425"/>
        <end position="446"/>
    </location>
</feature>
<evidence type="ECO:0000256" key="1">
    <source>
        <dbReference type="ARBA" id="ARBA00004141"/>
    </source>
</evidence>
<dbReference type="OrthoDB" id="6132759at2759"/>
<evidence type="ECO:0000313" key="11">
    <source>
        <dbReference type="Proteomes" id="UP000027265"/>
    </source>
</evidence>
<dbReference type="HOGENOM" id="CLU_010778_2_1_1"/>
<dbReference type="Gene3D" id="1.20.1730.10">
    <property type="entry name" value="Sodium/glucose cotransporter"/>
    <property type="match status" value="1"/>
</dbReference>
<keyword evidence="6 9" id="KW-0472">Membrane</keyword>
<dbReference type="AlphaFoldDB" id="A0A067PNY0"/>
<evidence type="ECO:0000256" key="8">
    <source>
        <dbReference type="SAM" id="MobiDB-lite"/>
    </source>
</evidence>
<dbReference type="Pfam" id="PF00474">
    <property type="entry name" value="SSF"/>
    <property type="match status" value="1"/>
</dbReference>
<dbReference type="GO" id="GO:0015204">
    <property type="term" value="F:urea transmembrane transporter activity"/>
    <property type="evidence" value="ECO:0007669"/>
    <property type="project" value="InterPro"/>
</dbReference>
<evidence type="ECO:0000256" key="2">
    <source>
        <dbReference type="ARBA" id="ARBA00006434"/>
    </source>
</evidence>
<feature type="transmembrane region" description="Helical" evidence="9">
    <location>
        <begin position="453"/>
        <end position="473"/>
    </location>
</feature>
<evidence type="ECO:0000256" key="3">
    <source>
        <dbReference type="ARBA" id="ARBA00022448"/>
    </source>
</evidence>